<keyword evidence="4" id="KW-1133">Transmembrane helix</keyword>
<evidence type="ECO:0000256" key="4">
    <source>
        <dbReference type="ARBA" id="ARBA00022989"/>
    </source>
</evidence>
<comment type="caution">
    <text evidence="9">The sequence shown here is derived from an EMBL/GenBank/DDBJ whole genome shotgun (WGS) entry which is preliminary data.</text>
</comment>
<reference evidence="10" key="1">
    <citation type="journal article" date="2023" name="Mol. Phylogenet. Evol.">
        <title>Genome-scale phylogeny and comparative genomics of the fungal order Sordariales.</title>
        <authorList>
            <person name="Hensen N."/>
            <person name="Bonometti L."/>
            <person name="Westerberg I."/>
            <person name="Brannstrom I.O."/>
            <person name="Guillou S."/>
            <person name="Cros-Aarteil S."/>
            <person name="Calhoun S."/>
            <person name="Haridas S."/>
            <person name="Kuo A."/>
            <person name="Mondo S."/>
            <person name="Pangilinan J."/>
            <person name="Riley R."/>
            <person name="LaButti K."/>
            <person name="Andreopoulos B."/>
            <person name="Lipzen A."/>
            <person name="Chen C."/>
            <person name="Yan M."/>
            <person name="Daum C."/>
            <person name="Ng V."/>
            <person name="Clum A."/>
            <person name="Steindorff A."/>
            <person name="Ohm R.A."/>
            <person name="Martin F."/>
            <person name="Silar P."/>
            <person name="Natvig D.O."/>
            <person name="Lalanne C."/>
            <person name="Gautier V."/>
            <person name="Ament-Velasquez S.L."/>
            <person name="Kruys A."/>
            <person name="Hutchinson M.I."/>
            <person name="Powell A.J."/>
            <person name="Barry K."/>
            <person name="Miller A.N."/>
            <person name="Grigoriev I.V."/>
            <person name="Debuchy R."/>
            <person name="Gladieux P."/>
            <person name="Hiltunen Thoren M."/>
            <person name="Johannesson H."/>
        </authorList>
    </citation>
    <scope>NUCLEOTIDE SEQUENCE [LARGE SCALE GENOMIC DNA]</scope>
    <source>
        <strain evidence="10">CBS 284.82</strain>
    </source>
</reference>
<feature type="domain" description="WSC" evidence="8">
    <location>
        <begin position="33"/>
        <end position="144"/>
    </location>
</feature>
<evidence type="ECO:0000256" key="6">
    <source>
        <dbReference type="ARBA" id="ARBA00023180"/>
    </source>
</evidence>
<evidence type="ECO:0000313" key="10">
    <source>
        <dbReference type="Proteomes" id="UP001303115"/>
    </source>
</evidence>
<feature type="signal peptide" evidence="7">
    <location>
        <begin position="1"/>
        <end position="18"/>
    </location>
</feature>
<evidence type="ECO:0000256" key="5">
    <source>
        <dbReference type="ARBA" id="ARBA00023136"/>
    </source>
</evidence>
<organism evidence="9 10">
    <name type="scientific">Parachaetomium inaequale</name>
    <dbReference type="NCBI Taxonomy" id="2588326"/>
    <lineage>
        <taxon>Eukaryota</taxon>
        <taxon>Fungi</taxon>
        <taxon>Dikarya</taxon>
        <taxon>Ascomycota</taxon>
        <taxon>Pezizomycotina</taxon>
        <taxon>Sordariomycetes</taxon>
        <taxon>Sordariomycetidae</taxon>
        <taxon>Sordariales</taxon>
        <taxon>Chaetomiaceae</taxon>
        <taxon>Parachaetomium</taxon>
    </lineage>
</organism>
<dbReference type="InterPro" id="IPR002889">
    <property type="entry name" value="WSC_carb-bd"/>
</dbReference>
<dbReference type="GO" id="GO:0005886">
    <property type="term" value="C:plasma membrane"/>
    <property type="evidence" value="ECO:0007669"/>
    <property type="project" value="TreeGrafter"/>
</dbReference>
<dbReference type="PROSITE" id="PS51212">
    <property type="entry name" value="WSC"/>
    <property type="match status" value="1"/>
</dbReference>
<dbReference type="SMART" id="SM00321">
    <property type="entry name" value="WSC"/>
    <property type="match status" value="1"/>
</dbReference>
<comment type="subcellular location">
    <subcellularLocation>
        <location evidence="1">Membrane</location>
        <topology evidence="1">Single-pass membrane protein</topology>
    </subcellularLocation>
</comment>
<protein>
    <submittedName>
        <fullName evidence="9">Fungistatic metabolite</fullName>
    </submittedName>
</protein>
<accession>A0AAN6SN11</accession>
<evidence type="ECO:0000256" key="1">
    <source>
        <dbReference type="ARBA" id="ARBA00004167"/>
    </source>
</evidence>
<dbReference type="EMBL" id="MU854550">
    <property type="protein sequence ID" value="KAK4033135.1"/>
    <property type="molecule type" value="Genomic_DNA"/>
</dbReference>
<evidence type="ECO:0000313" key="9">
    <source>
        <dbReference type="EMBL" id="KAK4033135.1"/>
    </source>
</evidence>
<dbReference type="AlphaFoldDB" id="A0AAN6SN11"/>
<evidence type="ECO:0000256" key="3">
    <source>
        <dbReference type="ARBA" id="ARBA00022729"/>
    </source>
</evidence>
<keyword evidence="5" id="KW-0472">Membrane</keyword>
<gene>
    <name evidence="9" type="ORF">C8A01DRAFT_50234</name>
</gene>
<evidence type="ECO:0000256" key="2">
    <source>
        <dbReference type="ARBA" id="ARBA00022692"/>
    </source>
</evidence>
<keyword evidence="3 7" id="KW-0732">Signal</keyword>
<dbReference type="PANTHER" id="PTHR24269:SF16">
    <property type="entry name" value="PROTEIN SLG1"/>
    <property type="match status" value="1"/>
</dbReference>
<proteinExistence type="predicted"/>
<name>A0AAN6SN11_9PEZI</name>
<dbReference type="InterPro" id="IPR051836">
    <property type="entry name" value="Kremen_rcpt"/>
</dbReference>
<evidence type="ECO:0000256" key="7">
    <source>
        <dbReference type="SAM" id="SignalP"/>
    </source>
</evidence>
<sequence>MHLPSISILLPLAAAATAQSTSPLTIVTAPSSGYTYHGCYNETTGLPDTAGMRALGGGTNLVRAGNMTVEMCWEFCRSGAGDASGGKTGKFLFAGVEYARECWCAQALSSLSEKVPDSECNLPCEGNTTQACGGNLKLTVYMAGAAAARVSWAIGLVAVGAMSLALI</sequence>
<feature type="chain" id="PRO_5042888410" evidence="7">
    <location>
        <begin position="19"/>
        <end position="167"/>
    </location>
</feature>
<dbReference type="Pfam" id="PF01822">
    <property type="entry name" value="WSC"/>
    <property type="match status" value="1"/>
</dbReference>
<keyword evidence="2" id="KW-0812">Transmembrane</keyword>
<dbReference type="PANTHER" id="PTHR24269">
    <property type="entry name" value="KREMEN PROTEIN"/>
    <property type="match status" value="1"/>
</dbReference>
<evidence type="ECO:0000259" key="8">
    <source>
        <dbReference type="PROSITE" id="PS51212"/>
    </source>
</evidence>
<keyword evidence="10" id="KW-1185">Reference proteome</keyword>
<keyword evidence="6" id="KW-0325">Glycoprotein</keyword>
<dbReference type="Proteomes" id="UP001303115">
    <property type="component" value="Unassembled WGS sequence"/>
</dbReference>